<sequence>MTSGSTAPEATTFEPVDTTDMVNLQTGDFTYNLPLLEVPGPEGGYPLALSYHAGIQPGEDASWAGLGWTLNPGDITRNVNGYPDDWFNESQVRGDFWEGGETQSYNVGVSFGIGNTLATVSFGLAFSQDAMLEQVRLGNMNPILGTFYRE</sequence>
<dbReference type="RefSeq" id="WP_113613947.1">
    <property type="nucleotide sequence ID" value="NZ_QFFJ01000001.1"/>
</dbReference>
<reference evidence="1 2" key="1">
    <citation type="submission" date="2018-05" db="EMBL/GenBank/DDBJ databases">
        <title>Chitinophaga sp. K3CV102501T nov., isolated from isolated from a monsoon evergreen broad-leaved forest soil.</title>
        <authorList>
            <person name="Lv Y."/>
        </authorList>
    </citation>
    <scope>NUCLEOTIDE SEQUENCE [LARGE SCALE GENOMIC DNA]</scope>
    <source>
        <strain evidence="1 2">GDMCC 1.1325</strain>
    </source>
</reference>
<protein>
    <submittedName>
        <fullName evidence="1">Uncharacterized protein</fullName>
    </submittedName>
</protein>
<keyword evidence="2" id="KW-1185">Reference proteome</keyword>
<dbReference type="EMBL" id="QFFJ01000001">
    <property type="protein sequence ID" value="RBL91351.1"/>
    <property type="molecule type" value="Genomic_DNA"/>
</dbReference>
<dbReference type="AlphaFoldDB" id="A0A365XZC5"/>
<organism evidence="1 2">
    <name type="scientific">Chitinophaga flava</name>
    <dbReference type="NCBI Taxonomy" id="2259036"/>
    <lineage>
        <taxon>Bacteria</taxon>
        <taxon>Pseudomonadati</taxon>
        <taxon>Bacteroidota</taxon>
        <taxon>Chitinophagia</taxon>
        <taxon>Chitinophagales</taxon>
        <taxon>Chitinophagaceae</taxon>
        <taxon>Chitinophaga</taxon>
    </lineage>
</organism>
<dbReference type="Proteomes" id="UP000253410">
    <property type="component" value="Unassembled WGS sequence"/>
</dbReference>
<dbReference type="OrthoDB" id="9814627at2"/>
<evidence type="ECO:0000313" key="1">
    <source>
        <dbReference type="EMBL" id="RBL91351.1"/>
    </source>
</evidence>
<gene>
    <name evidence="1" type="ORF">DF182_01630</name>
</gene>
<name>A0A365XZC5_9BACT</name>
<evidence type="ECO:0000313" key="2">
    <source>
        <dbReference type="Proteomes" id="UP000253410"/>
    </source>
</evidence>
<comment type="caution">
    <text evidence="1">The sequence shown here is derived from an EMBL/GenBank/DDBJ whole genome shotgun (WGS) entry which is preliminary data.</text>
</comment>
<proteinExistence type="predicted"/>
<accession>A0A365XZC5</accession>